<keyword evidence="2" id="KW-1185">Reference proteome</keyword>
<dbReference type="AlphaFoldDB" id="A0A4C1X6K9"/>
<accession>A0A4C1X6K9</accession>
<protein>
    <submittedName>
        <fullName evidence="1">Uncharacterized protein</fullName>
    </submittedName>
</protein>
<evidence type="ECO:0000313" key="1">
    <source>
        <dbReference type="EMBL" id="GBP57994.1"/>
    </source>
</evidence>
<organism evidence="1 2">
    <name type="scientific">Eumeta variegata</name>
    <name type="common">Bagworm moth</name>
    <name type="synonym">Eumeta japonica</name>
    <dbReference type="NCBI Taxonomy" id="151549"/>
    <lineage>
        <taxon>Eukaryota</taxon>
        <taxon>Metazoa</taxon>
        <taxon>Ecdysozoa</taxon>
        <taxon>Arthropoda</taxon>
        <taxon>Hexapoda</taxon>
        <taxon>Insecta</taxon>
        <taxon>Pterygota</taxon>
        <taxon>Neoptera</taxon>
        <taxon>Endopterygota</taxon>
        <taxon>Lepidoptera</taxon>
        <taxon>Glossata</taxon>
        <taxon>Ditrysia</taxon>
        <taxon>Tineoidea</taxon>
        <taxon>Psychidae</taxon>
        <taxon>Oiketicinae</taxon>
        <taxon>Eumeta</taxon>
    </lineage>
</organism>
<sequence>MLALINPGLSFDCEPGLAIDYDPGHTLFYRLKRVTNALFACWAGIEYLMAAQEGVGKERWVMEEASPKLSLNERNSTAETCFTPPIL</sequence>
<comment type="caution">
    <text evidence="1">The sequence shown here is derived from an EMBL/GenBank/DDBJ whole genome shotgun (WGS) entry which is preliminary data.</text>
</comment>
<dbReference type="EMBL" id="BGZK01000725">
    <property type="protein sequence ID" value="GBP57994.1"/>
    <property type="molecule type" value="Genomic_DNA"/>
</dbReference>
<gene>
    <name evidence="1" type="ORF">EVAR_32925_1</name>
</gene>
<proteinExistence type="predicted"/>
<evidence type="ECO:0000313" key="2">
    <source>
        <dbReference type="Proteomes" id="UP000299102"/>
    </source>
</evidence>
<name>A0A4C1X6K9_EUMVA</name>
<dbReference type="Proteomes" id="UP000299102">
    <property type="component" value="Unassembled WGS sequence"/>
</dbReference>
<reference evidence="1 2" key="1">
    <citation type="journal article" date="2019" name="Commun. Biol.">
        <title>The bagworm genome reveals a unique fibroin gene that provides high tensile strength.</title>
        <authorList>
            <person name="Kono N."/>
            <person name="Nakamura H."/>
            <person name="Ohtoshi R."/>
            <person name="Tomita M."/>
            <person name="Numata K."/>
            <person name="Arakawa K."/>
        </authorList>
    </citation>
    <scope>NUCLEOTIDE SEQUENCE [LARGE SCALE GENOMIC DNA]</scope>
</reference>